<dbReference type="Proteomes" id="UP000050520">
    <property type="component" value="Unassembled WGS sequence"/>
</dbReference>
<evidence type="ECO:0000313" key="1">
    <source>
        <dbReference type="EMBL" id="KPR40160.1"/>
    </source>
</evidence>
<evidence type="ECO:0000313" key="2">
    <source>
        <dbReference type="Proteomes" id="UP000050520"/>
    </source>
</evidence>
<comment type="caution">
    <text evidence="1">The sequence shown here is derived from an EMBL/GenBank/DDBJ whole genome shotgun (WGS) entry which is preliminary data.</text>
</comment>
<dbReference type="EMBL" id="LJEB01000645">
    <property type="protein sequence ID" value="KPR40160.1"/>
    <property type="molecule type" value="Genomic_DNA"/>
</dbReference>
<name>A0AA40NDM4_CITFR</name>
<dbReference type="RefSeq" id="WP_226999371.1">
    <property type="nucleotide sequence ID" value="NZ_LJEB01000645.1"/>
</dbReference>
<reference evidence="2" key="1">
    <citation type="submission" date="2015-09" db="EMBL/GenBank/DDBJ databases">
        <title>Prevalence of NDMs in South Africa.</title>
        <authorList>
            <person name="Osei Sekyere J."/>
            <person name="Govinden U."/>
            <person name="Essack S."/>
            <person name="Haldorsen B."/>
            <person name="Samuelsen O."/>
            <person name="Aasnaes B."/>
            <person name="Sundsfjord A."/>
        </authorList>
    </citation>
    <scope>NUCLEOTIDE SEQUENCE [LARGE SCALE GENOMIC DNA]</scope>
    <source>
        <strain evidence="2">ST62:944112508</strain>
    </source>
</reference>
<accession>A0AA40NDM4</accession>
<feature type="non-terminal residue" evidence="1">
    <location>
        <position position="133"/>
    </location>
</feature>
<protein>
    <submittedName>
        <fullName evidence="1">Uncharacterized protein</fullName>
    </submittedName>
</protein>
<sequence length="133" mass="14982">MLTSYSASAEVIAGPFKDKAECAAFATLAGYDNRISSAQKWGMYESSLQSFDEMRPNLRGSVRFISEYNYEMNVAAIRATDMVIAIKGKRENAAVKLWDKKACSCKYITTVKGSDTFRNDRVLVYLKKKRLIP</sequence>
<proteinExistence type="predicted"/>
<reference evidence="1 2" key="2">
    <citation type="journal article" date="2017" name="PLoS ONE">
        <title>Genomic and phenotypic characterisation of fluoroquinolone resistance mechanisms in Enterobacteriaceae in Durban, South Africa.</title>
        <authorList>
            <person name="Osei Sekyere J."/>
            <person name="Amoako D.G."/>
        </authorList>
    </citation>
    <scope>NUCLEOTIDE SEQUENCE [LARGE SCALE GENOMIC DNA]</scope>
    <source>
        <strain evidence="1 2">ST62:944112508</strain>
    </source>
</reference>
<gene>
    <name evidence="1" type="ORF">AN672_31380</name>
</gene>
<organism evidence="1 2">
    <name type="scientific">Citrobacter freundii</name>
    <dbReference type="NCBI Taxonomy" id="546"/>
    <lineage>
        <taxon>Bacteria</taxon>
        <taxon>Pseudomonadati</taxon>
        <taxon>Pseudomonadota</taxon>
        <taxon>Gammaproteobacteria</taxon>
        <taxon>Enterobacterales</taxon>
        <taxon>Enterobacteriaceae</taxon>
        <taxon>Citrobacter</taxon>
        <taxon>Citrobacter freundii complex</taxon>
    </lineage>
</organism>
<dbReference type="AlphaFoldDB" id="A0AA40NDM4"/>